<gene>
    <name evidence="2" type="ORF">HNP55_001530</name>
</gene>
<dbReference type="RefSeq" id="WP_184297906.1">
    <property type="nucleotide sequence ID" value="NZ_JACHLP010000003.1"/>
</dbReference>
<evidence type="ECO:0000313" key="3">
    <source>
        <dbReference type="Proteomes" id="UP000562027"/>
    </source>
</evidence>
<dbReference type="CDD" id="cd24082">
    <property type="entry name" value="ASKHA_NBD_GspK-like"/>
    <property type="match status" value="1"/>
</dbReference>
<name>A0A840L5E7_9BURK</name>
<sequence>MNTTTLCPLGAESAKASVRFFLGVDGGGTGTRVRLSDLSGRILGQGEAGPSALGQGAEQAWAHIVLAARQAQALAGVEALDWSHCAIGLGLSGASVPAQVEAFLALQPGFALLALDGDGFTTVLGAHGGRPGAVVAAGTGTVGEVLRRDGSRACISGWGWICGDEGSGAWLGLKAMRHAHQAQDGRVPVGPLARAVFAVVGAEREPILAWCAQAGQHAYASLARLVFDHAEGDNIDPVAVGFVQEAVAELERLALALDPAAELPLALCGSIALRLAPNFSGTMAGRCVSPQGDSADGALHLIRSVLQRLGN</sequence>
<dbReference type="EC" id="2.7.1.8" evidence="2"/>
<dbReference type="InterPro" id="IPR052519">
    <property type="entry name" value="Euk-type_GlcNAc_Kinase"/>
</dbReference>
<keyword evidence="3" id="KW-1185">Reference proteome</keyword>
<dbReference type="InterPro" id="IPR043129">
    <property type="entry name" value="ATPase_NBD"/>
</dbReference>
<reference evidence="2 3" key="1">
    <citation type="submission" date="2020-08" db="EMBL/GenBank/DDBJ databases">
        <title>Functional genomics of gut bacteria from endangered species of beetles.</title>
        <authorList>
            <person name="Carlos-Shanley C."/>
        </authorList>
    </citation>
    <scope>NUCLEOTIDE SEQUENCE [LARGE SCALE GENOMIC DNA]</scope>
    <source>
        <strain evidence="2 3">S00239</strain>
    </source>
</reference>
<dbReference type="Proteomes" id="UP000562027">
    <property type="component" value="Unassembled WGS sequence"/>
</dbReference>
<dbReference type="SUPFAM" id="SSF53067">
    <property type="entry name" value="Actin-like ATPase domain"/>
    <property type="match status" value="2"/>
</dbReference>
<dbReference type="EMBL" id="JACHLP010000003">
    <property type="protein sequence ID" value="MBB4843011.1"/>
    <property type="molecule type" value="Genomic_DNA"/>
</dbReference>
<comment type="caution">
    <text evidence="2">The sequence shown here is derived from an EMBL/GenBank/DDBJ whole genome shotgun (WGS) entry which is preliminary data.</text>
</comment>
<evidence type="ECO:0000313" key="2">
    <source>
        <dbReference type="EMBL" id="MBB4843011.1"/>
    </source>
</evidence>
<evidence type="ECO:0000259" key="1">
    <source>
        <dbReference type="Pfam" id="PF01869"/>
    </source>
</evidence>
<dbReference type="AlphaFoldDB" id="A0A840L5E7"/>
<organism evidence="2 3">
    <name type="scientific">Roseateles oligotrophus</name>
    <dbReference type="NCBI Taxonomy" id="1769250"/>
    <lineage>
        <taxon>Bacteria</taxon>
        <taxon>Pseudomonadati</taxon>
        <taxon>Pseudomonadota</taxon>
        <taxon>Betaproteobacteria</taxon>
        <taxon>Burkholderiales</taxon>
        <taxon>Sphaerotilaceae</taxon>
        <taxon>Roseateles</taxon>
    </lineage>
</organism>
<dbReference type="InterPro" id="IPR002731">
    <property type="entry name" value="ATPase_BadF"/>
</dbReference>
<proteinExistence type="predicted"/>
<keyword evidence="2" id="KW-0418">Kinase</keyword>
<dbReference type="PANTHER" id="PTHR43190">
    <property type="entry name" value="N-ACETYL-D-GLUCOSAMINE KINASE"/>
    <property type="match status" value="1"/>
</dbReference>
<dbReference type="GO" id="GO:0047931">
    <property type="term" value="F:glucosamine kinase activity"/>
    <property type="evidence" value="ECO:0007669"/>
    <property type="project" value="UniProtKB-EC"/>
</dbReference>
<accession>A0A840L5E7</accession>
<dbReference type="PANTHER" id="PTHR43190:SF3">
    <property type="entry name" value="N-ACETYL-D-GLUCOSAMINE KINASE"/>
    <property type="match status" value="1"/>
</dbReference>
<feature type="domain" description="ATPase BadF/BadG/BcrA/BcrD type" evidence="1">
    <location>
        <begin position="22"/>
        <end position="254"/>
    </location>
</feature>
<keyword evidence="2" id="KW-0808">Transferase</keyword>
<dbReference type="Pfam" id="PF01869">
    <property type="entry name" value="BcrAD_BadFG"/>
    <property type="match status" value="1"/>
</dbReference>
<dbReference type="Gene3D" id="3.30.420.40">
    <property type="match status" value="2"/>
</dbReference>
<protein>
    <submittedName>
        <fullName evidence="2">Glucosamine kinase</fullName>
        <ecNumber evidence="2">2.7.1.8</ecNumber>
    </submittedName>
</protein>